<feature type="transmembrane region" description="Helical" evidence="6">
    <location>
        <begin position="193"/>
        <end position="210"/>
    </location>
</feature>
<name>A0A9J6RG04_9BACI</name>
<dbReference type="PANTHER" id="PTHR33802">
    <property type="entry name" value="SI:CH211-161H7.5-RELATED"/>
    <property type="match status" value="1"/>
</dbReference>
<dbReference type="GO" id="GO:0016020">
    <property type="term" value="C:membrane"/>
    <property type="evidence" value="ECO:0007669"/>
    <property type="project" value="UniProtKB-SubCell"/>
</dbReference>
<comment type="similarity">
    <text evidence="2">Belongs to the TspO/BZRP family.</text>
</comment>
<evidence type="ECO:0000256" key="5">
    <source>
        <dbReference type="ARBA" id="ARBA00023136"/>
    </source>
</evidence>
<dbReference type="AlphaFoldDB" id="A0A9J6RG04"/>
<feature type="transmembrane region" description="Helical" evidence="6">
    <location>
        <begin position="169"/>
        <end position="186"/>
    </location>
</feature>
<proteinExistence type="inferred from homology"/>
<keyword evidence="8" id="KW-1185">Reference proteome</keyword>
<feature type="transmembrane region" description="Helical" evidence="6">
    <location>
        <begin position="76"/>
        <end position="96"/>
    </location>
</feature>
<gene>
    <name evidence="7" type="ORF">OWO01_14205</name>
</gene>
<dbReference type="InterPro" id="IPR038330">
    <property type="entry name" value="TspO/MBR-related_sf"/>
</dbReference>
<comment type="subcellular location">
    <subcellularLocation>
        <location evidence="1">Membrane</location>
        <topology evidence="1">Multi-pass membrane protein</topology>
    </subcellularLocation>
</comment>
<sequence length="240" mass="27641">MKRFWLNASFLAAVIIVNALANILPINGYNTGEISDRIEVLFTPAGYVFSIWGIIYLLLFTWVMRQWPEQRRDLPLYRDTAVLFWVSSILNISWLLLWHYQFFGATVVVMIGLLLTLIYLYKKVQTRAKTFFDLLPFSVYLGWISVATIANISYYLVELGWEGFGLSDQIWTIIMLIVSAGLAIWFRYQQNDLAFPLVFVWAIIGIGVANQVDYPIVSAASYIVVGIIIIMLFIARKRPF</sequence>
<protein>
    <submittedName>
        <fullName evidence="7">Tryptophan-rich sensory protein</fullName>
    </submittedName>
</protein>
<keyword evidence="4 6" id="KW-1133">Transmembrane helix</keyword>
<feature type="transmembrane region" description="Helical" evidence="6">
    <location>
        <begin position="216"/>
        <end position="235"/>
    </location>
</feature>
<evidence type="ECO:0000313" key="7">
    <source>
        <dbReference type="EMBL" id="MCZ0704358.1"/>
    </source>
</evidence>
<keyword evidence="5 6" id="KW-0472">Membrane</keyword>
<evidence type="ECO:0000256" key="4">
    <source>
        <dbReference type="ARBA" id="ARBA00022989"/>
    </source>
</evidence>
<feature type="transmembrane region" description="Helical" evidence="6">
    <location>
        <begin position="102"/>
        <end position="122"/>
    </location>
</feature>
<evidence type="ECO:0000256" key="2">
    <source>
        <dbReference type="ARBA" id="ARBA00007524"/>
    </source>
</evidence>
<dbReference type="Proteomes" id="UP001084197">
    <property type="component" value="Unassembled WGS sequence"/>
</dbReference>
<evidence type="ECO:0000313" key="8">
    <source>
        <dbReference type="Proteomes" id="UP001084197"/>
    </source>
</evidence>
<accession>A0A9J6RG04</accession>
<dbReference type="Gene3D" id="1.20.1260.100">
    <property type="entry name" value="TspO/MBR protein"/>
    <property type="match status" value="1"/>
</dbReference>
<feature type="transmembrane region" description="Helical" evidence="6">
    <location>
        <begin position="45"/>
        <end position="64"/>
    </location>
</feature>
<reference evidence="7" key="1">
    <citation type="submission" date="2022-11" db="EMBL/GenBank/DDBJ databases">
        <title>WGS of Natronobacillus azotifigens 24KS-1, an anaerobic diazotrophic haloalkaliphile from soda-rich habitats.</title>
        <authorList>
            <person name="Sorokin D.Y."/>
            <person name="Merkel A.Y."/>
        </authorList>
    </citation>
    <scope>NUCLEOTIDE SEQUENCE</scope>
    <source>
        <strain evidence="7">24KS-1</strain>
    </source>
</reference>
<dbReference type="Pfam" id="PF03073">
    <property type="entry name" value="TspO_MBR"/>
    <property type="match status" value="1"/>
</dbReference>
<dbReference type="PANTHER" id="PTHR33802:SF1">
    <property type="entry name" value="XK-RELATED PROTEIN"/>
    <property type="match status" value="1"/>
</dbReference>
<comment type="caution">
    <text evidence="7">The sequence shown here is derived from an EMBL/GenBank/DDBJ whole genome shotgun (WGS) entry which is preliminary data.</text>
</comment>
<evidence type="ECO:0000256" key="6">
    <source>
        <dbReference type="SAM" id="Phobius"/>
    </source>
</evidence>
<evidence type="ECO:0000256" key="1">
    <source>
        <dbReference type="ARBA" id="ARBA00004141"/>
    </source>
</evidence>
<dbReference type="RefSeq" id="WP_268781127.1">
    <property type="nucleotide sequence ID" value="NZ_JAPRAT010000034.1"/>
</dbReference>
<dbReference type="InterPro" id="IPR004307">
    <property type="entry name" value="TspO_MBR"/>
</dbReference>
<organism evidence="7 8">
    <name type="scientific">Natronobacillus azotifigens</name>
    <dbReference type="NCBI Taxonomy" id="472978"/>
    <lineage>
        <taxon>Bacteria</taxon>
        <taxon>Bacillati</taxon>
        <taxon>Bacillota</taxon>
        <taxon>Bacilli</taxon>
        <taxon>Bacillales</taxon>
        <taxon>Bacillaceae</taxon>
        <taxon>Natronobacillus</taxon>
    </lineage>
</organism>
<feature type="transmembrane region" description="Helical" evidence="6">
    <location>
        <begin position="134"/>
        <end position="157"/>
    </location>
</feature>
<keyword evidence="3 6" id="KW-0812">Transmembrane</keyword>
<evidence type="ECO:0000256" key="3">
    <source>
        <dbReference type="ARBA" id="ARBA00022692"/>
    </source>
</evidence>
<dbReference type="EMBL" id="JAPRAT010000034">
    <property type="protein sequence ID" value="MCZ0704358.1"/>
    <property type="molecule type" value="Genomic_DNA"/>
</dbReference>